<keyword evidence="12 16" id="KW-0460">Magnesium</keyword>
<dbReference type="InterPro" id="IPR018209">
    <property type="entry name" value="Pyrv_Knase_AS"/>
</dbReference>
<dbReference type="GO" id="GO:0016301">
    <property type="term" value="F:kinase activity"/>
    <property type="evidence" value="ECO:0007669"/>
    <property type="project" value="UniProtKB-KW"/>
</dbReference>
<dbReference type="InterPro" id="IPR036918">
    <property type="entry name" value="Pyrv_Knase_C_sf"/>
</dbReference>
<keyword evidence="10 16" id="KW-0418">Kinase</keyword>
<evidence type="ECO:0000256" key="15">
    <source>
        <dbReference type="NCBIfam" id="TIGR01064"/>
    </source>
</evidence>
<dbReference type="RefSeq" id="WP_237825447.1">
    <property type="nucleotide sequence ID" value="NZ_JAKLTQ010000020.1"/>
</dbReference>
<comment type="catalytic activity">
    <reaction evidence="16">
        <text>pyruvate + ATP = phosphoenolpyruvate + ADP + H(+)</text>
        <dbReference type="Rhea" id="RHEA:18157"/>
        <dbReference type="ChEBI" id="CHEBI:15361"/>
        <dbReference type="ChEBI" id="CHEBI:15378"/>
        <dbReference type="ChEBI" id="CHEBI:30616"/>
        <dbReference type="ChEBI" id="CHEBI:58702"/>
        <dbReference type="ChEBI" id="CHEBI:456216"/>
        <dbReference type="EC" id="2.7.1.40"/>
    </reaction>
</comment>
<dbReference type="PANTHER" id="PTHR11817">
    <property type="entry name" value="PYRUVATE KINASE"/>
    <property type="match status" value="1"/>
</dbReference>
<gene>
    <name evidence="20" type="primary">pyk</name>
    <name evidence="20" type="ORF">LVY72_19545</name>
</gene>
<dbReference type="Pfam" id="PF02887">
    <property type="entry name" value="PK_C"/>
    <property type="match status" value="1"/>
</dbReference>
<evidence type="ECO:0000313" key="20">
    <source>
        <dbReference type="EMBL" id="MCG2624086.1"/>
    </source>
</evidence>
<evidence type="ECO:0000256" key="12">
    <source>
        <dbReference type="ARBA" id="ARBA00022842"/>
    </source>
</evidence>
<feature type="domain" description="Pyruvate kinase barrel" evidence="18">
    <location>
        <begin position="1"/>
        <end position="322"/>
    </location>
</feature>
<evidence type="ECO:0000256" key="9">
    <source>
        <dbReference type="ARBA" id="ARBA00022741"/>
    </source>
</evidence>
<dbReference type="SUPFAM" id="SSF52935">
    <property type="entry name" value="PK C-terminal domain-like"/>
    <property type="match status" value="1"/>
</dbReference>
<dbReference type="Pfam" id="PF00224">
    <property type="entry name" value="PK"/>
    <property type="match status" value="1"/>
</dbReference>
<evidence type="ECO:0000256" key="4">
    <source>
        <dbReference type="ARBA" id="ARBA00011881"/>
    </source>
</evidence>
<feature type="domain" description="Pyruvate kinase C-terminal" evidence="19">
    <location>
        <begin position="353"/>
        <end position="465"/>
    </location>
</feature>
<dbReference type="NCBIfam" id="TIGR01064">
    <property type="entry name" value="pyruv_kin"/>
    <property type="match status" value="1"/>
</dbReference>
<dbReference type="NCBIfam" id="NF004886">
    <property type="entry name" value="PRK06247.1"/>
    <property type="match status" value="1"/>
</dbReference>
<evidence type="ECO:0000256" key="3">
    <source>
        <dbReference type="ARBA" id="ARBA00008663"/>
    </source>
</evidence>
<keyword evidence="13 16" id="KW-0324">Glycolysis</keyword>
<dbReference type="InterPro" id="IPR015806">
    <property type="entry name" value="Pyrv_Knase_insert_dom_sf"/>
</dbReference>
<dbReference type="InterPro" id="IPR015813">
    <property type="entry name" value="Pyrv/PenolPyrv_kinase-like_dom"/>
</dbReference>
<dbReference type="SUPFAM" id="SSF50800">
    <property type="entry name" value="PK beta-barrel domain-like"/>
    <property type="match status" value="1"/>
</dbReference>
<proteinExistence type="inferred from homology"/>
<evidence type="ECO:0000256" key="2">
    <source>
        <dbReference type="ARBA" id="ARBA00004997"/>
    </source>
</evidence>
<dbReference type="Gene3D" id="2.40.33.10">
    <property type="entry name" value="PK beta-barrel domain-like"/>
    <property type="match status" value="1"/>
</dbReference>
<dbReference type="EC" id="2.7.1.40" evidence="5 15"/>
<evidence type="ECO:0000313" key="21">
    <source>
        <dbReference type="Proteomes" id="UP001165368"/>
    </source>
</evidence>
<keyword evidence="21" id="KW-1185">Reference proteome</keyword>
<evidence type="ECO:0000256" key="8">
    <source>
        <dbReference type="ARBA" id="ARBA00022723"/>
    </source>
</evidence>
<name>A0ABS9LBN5_9MICC</name>
<evidence type="ECO:0000256" key="7">
    <source>
        <dbReference type="ARBA" id="ARBA00022679"/>
    </source>
</evidence>
<dbReference type="Gene3D" id="3.20.20.60">
    <property type="entry name" value="Phosphoenolpyruvate-binding domains"/>
    <property type="match status" value="1"/>
</dbReference>
<dbReference type="InterPro" id="IPR040442">
    <property type="entry name" value="Pyrv_kinase-like_dom_sf"/>
</dbReference>
<comment type="subunit">
    <text evidence="4">Homotetramer.</text>
</comment>
<dbReference type="Gene3D" id="3.40.1380.20">
    <property type="entry name" value="Pyruvate kinase, C-terminal domain"/>
    <property type="match status" value="1"/>
</dbReference>
<keyword evidence="8" id="KW-0479">Metal-binding</keyword>
<dbReference type="InterPro" id="IPR015795">
    <property type="entry name" value="Pyrv_Knase_C"/>
</dbReference>
<comment type="pathway">
    <text evidence="2 16">Carbohydrate degradation; glycolysis; pyruvate from D-glyceraldehyde 3-phosphate: step 5/5.</text>
</comment>
<evidence type="ECO:0000256" key="17">
    <source>
        <dbReference type="SAM" id="MobiDB-lite"/>
    </source>
</evidence>
<keyword evidence="9" id="KW-0547">Nucleotide-binding</keyword>
<dbReference type="SUPFAM" id="SSF51621">
    <property type="entry name" value="Phosphoenolpyruvate/pyruvate domain"/>
    <property type="match status" value="1"/>
</dbReference>
<comment type="caution">
    <text evidence="20">The sequence shown here is derived from an EMBL/GenBank/DDBJ whole genome shotgun (WGS) entry which is preliminary data.</text>
</comment>
<organism evidence="20 21">
    <name type="scientific">Arthrobacter hankyongi</name>
    <dbReference type="NCBI Taxonomy" id="2904801"/>
    <lineage>
        <taxon>Bacteria</taxon>
        <taxon>Bacillati</taxon>
        <taxon>Actinomycetota</taxon>
        <taxon>Actinomycetes</taxon>
        <taxon>Micrococcales</taxon>
        <taxon>Micrococcaceae</taxon>
        <taxon>Arthrobacter</taxon>
    </lineage>
</organism>
<accession>A0ABS9LBN5</accession>
<keyword evidence="7 16" id="KW-0808">Transferase</keyword>
<protein>
    <recommendedName>
        <fullName evidence="6 15">Pyruvate kinase</fullName>
        <ecNumber evidence="5 15">2.7.1.40</ecNumber>
    </recommendedName>
</protein>
<keyword evidence="14 20" id="KW-0670">Pyruvate</keyword>
<evidence type="ECO:0000256" key="11">
    <source>
        <dbReference type="ARBA" id="ARBA00022840"/>
    </source>
</evidence>
<dbReference type="GO" id="GO:0004743">
    <property type="term" value="F:pyruvate kinase activity"/>
    <property type="evidence" value="ECO:0007669"/>
    <property type="project" value="UniProtKB-EC"/>
</dbReference>
<dbReference type="NCBIfam" id="NF004978">
    <property type="entry name" value="PRK06354.1"/>
    <property type="match status" value="1"/>
</dbReference>
<dbReference type="InterPro" id="IPR011037">
    <property type="entry name" value="Pyrv_Knase-like_insert_dom_sf"/>
</dbReference>
<sequence length="497" mass="53263">MRRAKIVATFGPAIASYEKTLAVLQAGVDVARMNMSHGDYAVHLQTYANVRKAAAELGRPVGIFADLQGPKIRLGRFAAGPQALGAGDRFTITTEDVEGTRELCSTTYKGLPGDVSVGDRLLIDDGKVVLRAVAVDATRVVTEVLVPGVVSDNKGINLPGVAVNVPALSEKDEADLRWALRTGVDMVALSFVRDAADAERVHAIMDEEGRRVPVIAKIEKPQAVAALGEIIDSFDAIMVARGDLGVELPLEEVPVVQKRAIELARRWAKPVIVATQVLESMIENPRPTRAEASDCANAVLDGADAVMLSGETSVGKYPLETVETMARIIDSTEQHGLERIPPLGSRPHTRGGAITRAAVEIAEQLDAKYICTFTQSGDSARRLSRLRPVKPLFAFTPLESTRNFMSLIWGITPMLVEFVAHTDQMTAQVDRVLFEEGLAEIDDLVVIAAGSPPGTAGTTNTVKVHRVGDLADAGGQLPGTARTRREKVGPWPEATKP</sequence>
<evidence type="ECO:0000256" key="6">
    <source>
        <dbReference type="ARBA" id="ARBA00018587"/>
    </source>
</evidence>
<evidence type="ECO:0000259" key="18">
    <source>
        <dbReference type="Pfam" id="PF00224"/>
    </source>
</evidence>
<evidence type="ECO:0000256" key="10">
    <source>
        <dbReference type="ARBA" id="ARBA00022777"/>
    </source>
</evidence>
<dbReference type="InterPro" id="IPR001697">
    <property type="entry name" value="Pyr_Knase"/>
</dbReference>
<evidence type="ECO:0000256" key="1">
    <source>
        <dbReference type="ARBA" id="ARBA00001958"/>
    </source>
</evidence>
<evidence type="ECO:0000256" key="16">
    <source>
        <dbReference type="RuleBase" id="RU000504"/>
    </source>
</evidence>
<dbReference type="PROSITE" id="PS00110">
    <property type="entry name" value="PYRUVATE_KINASE"/>
    <property type="match status" value="1"/>
</dbReference>
<dbReference type="Proteomes" id="UP001165368">
    <property type="component" value="Unassembled WGS sequence"/>
</dbReference>
<keyword evidence="11" id="KW-0067">ATP-binding</keyword>
<evidence type="ECO:0000256" key="5">
    <source>
        <dbReference type="ARBA" id="ARBA00012142"/>
    </source>
</evidence>
<dbReference type="InterPro" id="IPR015793">
    <property type="entry name" value="Pyrv_Knase_brl"/>
</dbReference>
<dbReference type="NCBIfam" id="NF004491">
    <property type="entry name" value="PRK05826.1"/>
    <property type="match status" value="1"/>
</dbReference>
<evidence type="ECO:0000256" key="13">
    <source>
        <dbReference type="ARBA" id="ARBA00023152"/>
    </source>
</evidence>
<comment type="similarity">
    <text evidence="3 16">Belongs to the pyruvate kinase family.</text>
</comment>
<dbReference type="PRINTS" id="PR01050">
    <property type="entry name" value="PYRUVTKNASE"/>
</dbReference>
<comment type="cofactor">
    <cofactor evidence="1">
        <name>K(+)</name>
        <dbReference type="ChEBI" id="CHEBI:29103"/>
    </cofactor>
</comment>
<reference evidence="20" key="1">
    <citation type="submission" date="2022-01" db="EMBL/GenBank/DDBJ databases">
        <authorList>
            <person name="Jo J.-H."/>
            <person name="Im W.-T."/>
        </authorList>
    </citation>
    <scope>NUCLEOTIDE SEQUENCE</scope>
    <source>
        <strain evidence="20">I2-34</strain>
    </source>
</reference>
<evidence type="ECO:0000259" key="19">
    <source>
        <dbReference type="Pfam" id="PF02887"/>
    </source>
</evidence>
<evidence type="ECO:0000256" key="14">
    <source>
        <dbReference type="ARBA" id="ARBA00023317"/>
    </source>
</evidence>
<feature type="region of interest" description="Disordered" evidence="17">
    <location>
        <begin position="473"/>
        <end position="497"/>
    </location>
</feature>
<dbReference type="EMBL" id="JAKLTQ010000020">
    <property type="protein sequence ID" value="MCG2624086.1"/>
    <property type="molecule type" value="Genomic_DNA"/>
</dbReference>